<reference evidence="8" key="1">
    <citation type="submission" date="2023-06" db="EMBL/GenBank/DDBJ databases">
        <authorList>
            <person name="Kurt Z."/>
        </authorList>
    </citation>
    <scope>NUCLEOTIDE SEQUENCE</scope>
</reference>
<dbReference type="GO" id="GO:0008270">
    <property type="term" value="F:zinc ion binding"/>
    <property type="evidence" value="ECO:0007669"/>
    <property type="project" value="UniProtKB-KW"/>
</dbReference>
<evidence type="ECO:0000313" key="9">
    <source>
        <dbReference type="EMBL" id="CAI9966762.1"/>
    </source>
</evidence>
<evidence type="ECO:0000313" key="12">
    <source>
        <dbReference type="Proteomes" id="UP001642409"/>
    </source>
</evidence>
<dbReference type="PROSITE" id="PS51270">
    <property type="entry name" value="ZF_CTCHY"/>
    <property type="match status" value="1"/>
</dbReference>
<evidence type="ECO:0000256" key="4">
    <source>
        <dbReference type="PROSITE-ProRule" id="PRU00601"/>
    </source>
</evidence>
<dbReference type="EMBL" id="CAXDID020000297">
    <property type="protein sequence ID" value="CAL6072845.1"/>
    <property type="molecule type" value="Genomic_DNA"/>
</dbReference>
<reference evidence="10 12" key="2">
    <citation type="submission" date="2024-07" db="EMBL/GenBank/DDBJ databases">
        <authorList>
            <person name="Akdeniz Z."/>
        </authorList>
    </citation>
    <scope>NUCLEOTIDE SEQUENCE [LARGE SCALE GENOMIC DNA]</scope>
</reference>
<dbReference type="GO" id="GO:0016567">
    <property type="term" value="P:protein ubiquitination"/>
    <property type="evidence" value="ECO:0007669"/>
    <property type="project" value="TreeGrafter"/>
</dbReference>
<dbReference type="AlphaFoldDB" id="A0AA86TYU8"/>
<dbReference type="InterPro" id="IPR008913">
    <property type="entry name" value="Znf_CHY"/>
</dbReference>
<evidence type="ECO:0000259" key="5">
    <source>
        <dbReference type="PROSITE" id="PS50089"/>
    </source>
</evidence>
<dbReference type="GO" id="GO:0006511">
    <property type="term" value="P:ubiquitin-dependent protein catabolic process"/>
    <property type="evidence" value="ECO:0007669"/>
    <property type="project" value="TreeGrafter"/>
</dbReference>
<comment type="caution">
    <text evidence="8">The sequence shown here is derived from an EMBL/GenBank/DDBJ whole genome shotgun (WGS) entry which is preliminary data.</text>
</comment>
<evidence type="ECO:0000313" key="8">
    <source>
        <dbReference type="EMBL" id="CAI9925618.1"/>
    </source>
</evidence>
<evidence type="ECO:0000313" key="10">
    <source>
        <dbReference type="EMBL" id="CAL6035153.1"/>
    </source>
</evidence>
<feature type="domain" description="RING-type" evidence="5">
    <location>
        <begin position="290"/>
        <end position="331"/>
    </location>
</feature>
<keyword evidence="1" id="KW-0479">Metal-binding</keyword>
<dbReference type="PROSITE" id="PS50089">
    <property type="entry name" value="ZF_RING_2"/>
    <property type="match status" value="1"/>
</dbReference>
<protein>
    <submittedName>
        <fullName evidence="8">CHY zinc finger domain-containing protein</fullName>
    </submittedName>
    <submittedName>
        <fullName evidence="10">CHY_zinc finger domain-containing protein</fullName>
    </submittedName>
</protein>
<dbReference type="GO" id="GO:0005634">
    <property type="term" value="C:nucleus"/>
    <property type="evidence" value="ECO:0007669"/>
    <property type="project" value="TreeGrafter"/>
</dbReference>
<gene>
    <name evidence="8" type="ORF">HINF_LOCUS13263</name>
    <name evidence="10" type="ORF">HINF_LOCUS35793</name>
    <name evidence="9" type="ORF">HINF_LOCUS54407</name>
    <name evidence="11" type="ORF">HINF_LOCUS55820</name>
</gene>
<dbReference type="PROSITE" id="PS51266">
    <property type="entry name" value="ZF_CHY"/>
    <property type="match status" value="1"/>
</dbReference>
<feature type="domain" description="CHY-type" evidence="6">
    <location>
        <begin position="157"/>
        <end position="224"/>
    </location>
</feature>
<evidence type="ECO:0000259" key="7">
    <source>
        <dbReference type="PROSITE" id="PS51270"/>
    </source>
</evidence>
<dbReference type="InterPro" id="IPR037274">
    <property type="entry name" value="Znf_CHY_sf"/>
</dbReference>
<evidence type="ECO:0000259" key="6">
    <source>
        <dbReference type="PROSITE" id="PS51266"/>
    </source>
</evidence>
<dbReference type="EMBL" id="CAXDID020000130">
    <property type="protein sequence ID" value="CAL6035153.1"/>
    <property type="molecule type" value="Genomic_DNA"/>
</dbReference>
<proteinExistence type="predicted"/>
<organism evidence="8">
    <name type="scientific">Hexamita inflata</name>
    <dbReference type="NCBI Taxonomy" id="28002"/>
    <lineage>
        <taxon>Eukaryota</taxon>
        <taxon>Metamonada</taxon>
        <taxon>Diplomonadida</taxon>
        <taxon>Hexamitidae</taxon>
        <taxon>Hexamitinae</taxon>
        <taxon>Hexamita</taxon>
    </lineage>
</organism>
<evidence type="ECO:0000313" key="11">
    <source>
        <dbReference type="EMBL" id="CAL6072845.1"/>
    </source>
</evidence>
<keyword evidence="12" id="KW-1185">Reference proteome</keyword>
<dbReference type="SUPFAM" id="SSF161219">
    <property type="entry name" value="CHY zinc finger-like"/>
    <property type="match status" value="1"/>
</dbReference>
<dbReference type="PANTHER" id="PTHR21319:SF53">
    <property type="entry name" value="RING FINGER AND CHY ZINC FINGER DOMAIN-CONTAINING PROTEIN 1"/>
    <property type="match status" value="1"/>
</dbReference>
<keyword evidence="2 4" id="KW-0863">Zinc-finger</keyword>
<dbReference type="PANTHER" id="PTHR21319">
    <property type="entry name" value="RING FINGER AND CHY ZINC FINGER DOMAIN-CONTAINING PROTEIN 1"/>
    <property type="match status" value="1"/>
</dbReference>
<dbReference type="InterPro" id="IPR001841">
    <property type="entry name" value="Znf_RING"/>
</dbReference>
<dbReference type="GO" id="GO:0061630">
    <property type="term" value="F:ubiquitin protein ligase activity"/>
    <property type="evidence" value="ECO:0007669"/>
    <property type="project" value="TreeGrafter"/>
</dbReference>
<dbReference type="Proteomes" id="UP001642409">
    <property type="component" value="Unassembled WGS sequence"/>
</dbReference>
<dbReference type="Pfam" id="PF05495">
    <property type="entry name" value="zf-CHY"/>
    <property type="match status" value="1"/>
</dbReference>
<dbReference type="InterPro" id="IPR017921">
    <property type="entry name" value="Znf_CTCHY"/>
</dbReference>
<evidence type="ECO:0000256" key="2">
    <source>
        <dbReference type="ARBA" id="ARBA00022771"/>
    </source>
</evidence>
<keyword evidence="3" id="KW-0862">Zinc</keyword>
<evidence type="ECO:0000256" key="3">
    <source>
        <dbReference type="ARBA" id="ARBA00022833"/>
    </source>
</evidence>
<accession>A0AA86TYU8</accession>
<dbReference type="EMBL" id="CATOUU010000343">
    <property type="protein sequence ID" value="CAI9925618.1"/>
    <property type="molecule type" value="Genomic_DNA"/>
</dbReference>
<evidence type="ECO:0000256" key="1">
    <source>
        <dbReference type="ARBA" id="ARBA00022723"/>
    </source>
</evidence>
<feature type="domain" description="CTCHY-type" evidence="7">
    <location>
        <begin position="226"/>
        <end position="293"/>
    </location>
</feature>
<sequence length="491" mass="58683">MSSSQMRCYELKIELFKLKNPLESFKPNNRMNLRTISFGTIDNEEKEQYEAQQMIVEALFPFRWYNENQTYWEIKYSHLDEYKLLVDASDQYVRFMKSAHFDPLMLVKVNKSQEAKQKRKDDPDYGYLQYTNPKIHLNFNERHQLEQQDPLVYGLYSINTEFGCKHGLRGAYIFCDQCAQFFGCDICHNEEADHQILYKDVKNVKCCNCQLVQEISERCYECKNLFTNTFCTKCKTIQILDQQTEPFYHCEIHDQCHLFSMKEYAAQCTKCKQCVPITNRDVHECDEIFCLICQGIISTNFNFITLPCNYKHKMHEVCYQKYQEISCPLCRKCIMETSDKRRHQCRIIKNLLKPHTIRFPYHEVQLITVKCRDCLRIQINCELVVCRTCWLENIDEVSEITVSKKQLVKFLDGQESQIELTKETGEMRDDLMKTYKEVFEQIVEKLRKDETQNGEEQNNEEMEEFEEVEIEELFDELALEDFEEEESDDLF</sequence>
<name>A0AA86TYU8_9EUKA</name>
<dbReference type="EMBL" id="CATOUU010001009">
    <property type="protein sequence ID" value="CAI9966762.1"/>
    <property type="molecule type" value="Genomic_DNA"/>
</dbReference>